<proteinExistence type="inferred from homology"/>
<feature type="compositionally biased region" description="Low complexity" evidence="6">
    <location>
        <begin position="354"/>
        <end position="364"/>
    </location>
</feature>
<evidence type="ECO:0000256" key="5">
    <source>
        <dbReference type="PROSITE-ProRule" id="PRU00339"/>
    </source>
</evidence>
<dbReference type="AlphaFoldDB" id="A0A9P5XPZ4"/>
<feature type="compositionally biased region" description="Pro residues" evidence="6">
    <location>
        <begin position="241"/>
        <end position="251"/>
    </location>
</feature>
<dbReference type="InterPro" id="IPR011990">
    <property type="entry name" value="TPR-like_helical_dom_sf"/>
</dbReference>
<feature type="compositionally biased region" description="Polar residues" evidence="6">
    <location>
        <begin position="225"/>
        <end position="237"/>
    </location>
</feature>
<dbReference type="SMART" id="SM00028">
    <property type="entry name" value="TPR"/>
    <property type="match status" value="3"/>
</dbReference>
<reference evidence="8" key="1">
    <citation type="submission" date="2020-11" db="EMBL/GenBank/DDBJ databases">
        <authorList>
            <consortium name="DOE Joint Genome Institute"/>
            <person name="Ahrendt S."/>
            <person name="Riley R."/>
            <person name="Andreopoulos W."/>
            <person name="Labutti K."/>
            <person name="Pangilinan J."/>
            <person name="Ruiz-Duenas F.J."/>
            <person name="Barrasa J.M."/>
            <person name="Sanchez-Garcia M."/>
            <person name="Camarero S."/>
            <person name="Miyauchi S."/>
            <person name="Serrano A."/>
            <person name="Linde D."/>
            <person name="Babiker R."/>
            <person name="Drula E."/>
            <person name="Ayuso-Fernandez I."/>
            <person name="Pacheco R."/>
            <person name="Padilla G."/>
            <person name="Ferreira P."/>
            <person name="Barriuso J."/>
            <person name="Kellner H."/>
            <person name="Castanera R."/>
            <person name="Alfaro M."/>
            <person name="Ramirez L."/>
            <person name="Pisabarro A.G."/>
            <person name="Kuo A."/>
            <person name="Tritt A."/>
            <person name="Lipzen A."/>
            <person name="He G."/>
            <person name="Yan M."/>
            <person name="Ng V."/>
            <person name="Cullen D."/>
            <person name="Martin F."/>
            <person name="Rosso M.-N."/>
            <person name="Henrissat B."/>
            <person name="Hibbett D."/>
            <person name="Martinez A.T."/>
            <person name="Grigoriev I.V."/>
        </authorList>
    </citation>
    <scope>NUCLEOTIDE SEQUENCE</scope>
    <source>
        <strain evidence="8">MF-IS2</strain>
    </source>
</reference>
<dbReference type="Proteomes" id="UP000807342">
    <property type="component" value="Unassembled WGS sequence"/>
</dbReference>
<organism evidence="8 9">
    <name type="scientific">Macrolepiota fuliginosa MF-IS2</name>
    <dbReference type="NCBI Taxonomy" id="1400762"/>
    <lineage>
        <taxon>Eukaryota</taxon>
        <taxon>Fungi</taxon>
        <taxon>Dikarya</taxon>
        <taxon>Basidiomycota</taxon>
        <taxon>Agaricomycotina</taxon>
        <taxon>Agaricomycetes</taxon>
        <taxon>Agaricomycetidae</taxon>
        <taxon>Agaricales</taxon>
        <taxon>Agaricineae</taxon>
        <taxon>Agaricaceae</taxon>
        <taxon>Macrolepiota</taxon>
    </lineage>
</organism>
<evidence type="ECO:0000313" key="8">
    <source>
        <dbReference type="EMBL" id="KAF9453106.1"/>
    </source>
</evidence>
<gene>
    <name evidence="8" type="ORF">P691DRAFT_755755</name>
</gene>
<feature type="repeat" description="TPR" evidence="5">
    <location>
        <begin position="105"/>
        <end position="138"/>
    </location>
</feature>
<dbReference type="InterPro" id="IPR051966">
    <property type="entry name" value="RPAP3"/>
</dbReference>
<dbReference type="PROSITE" id="PS50005">
    <property type="entry name" value="TPR"/>
    <property type="match status" value="1"/>
</dbReference>
<feature type="compositionally biased region" description="Polar residues" evidence="6">
    <location>
        <begin position="388"/>
        <end position="409"/>
    </location>
</feature>
<comment type="caution">
    <text evidence="8">The sequence shown here is derived from an EMBL/GenBank/DDBJ whole genome shotgun (WGS) entry which is preliminary data.</text>
</comment>
<evidence type="ECO:0000256" key="4">
    <source>
        <dbReference type="ARBA" id="ARBA00040133"/>
    </source>
</evidence>
<dbReference type="Pfam" id="PF13877">
    <property type="entry name" value="RPAP3_C"/>
    <property type="match status" value="1"/>
</dbReference>
<dbReference type="PANTHER" id="PTHR46423:SF1">
    <property type="entry name" value="RNA POLYMERASE II-ASSOCIATED PROTEIN 3"/>
    <property type="match status" value="1"/>
</dbReference>
<feature type="region of interest" description="Disordered" evidence="6">
    <location>
        <begin position="190"/>
        <end position="210"/>
    </location>
</feature>
<evidence type="ECO:0000256" key="1">
    <source>
        <dbReference type="ARBA" id="ARBA00022737"/>
    </source>
</evidence>
<dbReference type="GO" id="GO:0101031">
    <property type="term" value="C:protein folding chaperone complex"/>
    <property type="evidence" value="ECO:0007669"/>
    <property type="project" value="TreeGrafter"/>
</dbReference>
<dbReference type="Gene3D" id="1.25.40.10">
    <property type="entry name" value="Tetratricopeptide repeat domain"/>
    <property type="match status" value="1"/>
</dbReference>
<feature type="region of interest" description="Disordered" evidence="6">
    <location>
        <begin position="223"/>
        <end position="409"/>
    </location>
</feature>
<dbReference type="Pfam" id="PF13432">
    <property type="entry name" value="TPR_16"/>
    <property type="match status" value="1"/>
</dbReference>
<keyword evidence="2 5" id="KW-0802">TPR repeat</keyword>
<feature type="domain" description="RNA-polymerase II-associated protein 3-like C-terminal" evidence="7">
    <location>
        <begin position="410"/>
        <end position="503"/>
    </location>
</feature>
<name>A0A9P5XPZ4_9AGAR</name>
<evidence type="ECO:0000259" key="7">
    <source>
        <dbReference type="Pfam" id="PF13877"/>
    </source>
</evidence>
<dbReference type="EMBL" id="MU151064">
    <property type="protein sequence ID" value="KAF9453106.1"/>
    <property type="molecule type" value="Genomic_DNA"/>
</dbReference>
<keyword evidence="1" id="KW-0677">Repeat</keyword>
<sequence>MLAVVWHQPLRASYFLIELGQGTRHEFQIDSVMSAKAQKEKEKASITFKAGDYPGAIGYYTAAILADRKDVTFPLNRAAAYLKLGKYEDAERDCNTVLGLSAKNVKAQFRRGQAKVGLGKFIEAQRDFTEALRLEPDNQATKEELGKVAELIEVEKRKKPGRRQVDVTFDSTIHPTPAPKRRRVPITIIEPPASPGKEPVAEVEQSEPTPVAAKLAEKPLKSISAPGNVNIQESSTHPLKVSPPPLKPQPEPQQTAGKSSPSAAAAPSEPTASNPSLPSTPSTAPKASSFAEAKQAREAKISKVGGGIFRASGQNTVFPARTTSPPAASPPKETPAASVAKSQGGEIPASVKESSPSSPQQSQSTPEATLSPKPESRSSVAPVPESKPLSTAPSHESVRSPVNGSVSNQPPATLFDFNRTWRSMLTSVERWKLLQTIPPVNMPSFCKTSLEPTLLVSILEVFLVILSSLPTVDDVTKIGEYMEYLARVPRFPTLIMFLSSREKTVAKEVWRKLGLQGSAPGTWNALGSLSS</sequence>
<dbReference type="OrthoDB" id="629492at2759"/>
<keyword evidence="9" id="KW-1185">Reference proteome</keyword>
<evidence type="ECO:0000256" key="6">
    <source>
        <dbReference type="SAM" id="MobiDB-lite"/>
    </source>
</evidence>
<protein>
    <recommendedName>
        <fullName evidence="4">RNA polymerase II-associated protein 3</fullName>
    </recommendedName>
</protein>
<evidence type="ECO:0000313" key="9">
    <source>
        <dbReference type="Proteomes" id="UP000807342"/>
    </source>
</evidence>
<dbReference type="InterPro" id="IPR025986">
    <property type="entry name" value="RPAP3-like_C"/>
</dbReference>
<dbReference type="SUPFAM" id="SSF48452">
    <property type="entry name" value="TPR-like"/>
    <property type="match status" value="1"/>
</dbReference>
<dbReference type="PANTHER" id="PTHR46423">
    <property type="entry name" value="RNA POLYMERASE II-ASSOCIATED PROTEIN 3"/>
    <property type="match status" value="1"/>
</dbReference>
<dbReference type="InterPro" id="IPR019734">
    <property type="entry name" value="TPR_rpt"/>
</dbReference>
<comment type="similarity">
    <text evidence="3">Belongs to the RPAP3 family.</text>
</comment>
<evidence type="ECO:0000256" key="2">
    <source>
        <dbReference type="ARBA" id="ARBA00022803"/>
    </source>
</evidence>
<evidence type="ECO:0000256" key="3">
    <source>
        <dbReference type="ARBA" id="ARBA00038275"/>
    </source>
</evidence>
<accession>A0A9P5XPZ4</accession>
<feature type="compositionally biased region" description="Low complexity" evidence="6">
    <location>
        <begin position="252"/>
        <end position="289"/>
    </location>
</feature>
<dbReference type="Pfam" id="PF13181">
    <property type="entry name" value="TPR_8"/>
    <property type="match status" value="1"/>
</dbReference>